<comment type="caution">
    <text evidence="2">The sequence shown here is derived from an EMBL/GenBank/DDBJ whole genome shotgun (WGS) entry which is preliminary data.</text>
</comment>
<evidence type="ECO:0000313" key="3">
    <source>
        <dbReference type="Proteomes" id="UP000593571"/>
    </source>
</evidence>
<proteinExistence type="predicted"/>
<dbReference type="EMBL" id="JACASE010000003">
    <property type="protein sequence ID" value="KAF6485215.1"/>
    <property type="molecule type" value="Genomic_DNA"/>
</dbReference>
<name>A0A7J8IM15_ROUAE</name>
<gene>
    <name evidence="2" type="ORF">HJG63_010474</name>
</gene>
<feature type="region of interest" description="Disordered" evidence="1">
    <location>
        <begin position="58"/>
        <end position="96"/>
    </location>
</feature>
<dbReference type="AlphaFoldDB" id="A0A7J8IM15"/>
<evidence type="ECO:0000313" key="2">
    <source>
        <dbReference type="EMBL" id="KAF6485215.1"/>
    </source>
</evidence>
<dbReference type="Proteomes" id="UP000593571">
    <property type="component" value="Unassembled WGS sequence"/>
</dbReference>
<accession>A0A7J8IM15</accession>
<reference evidence="2 3" key="1">
    <citation type="journal article" date="2020" name="Nature">
        <title>Six reference-quality genomes reveal evolution of bat adaptations.</title>
        <authorList>
            <person name="Jebb D."/>
            <person name="Huang Z."/>
            <person name="Pippel M."/>
            <person name="Hughes G.M."/>
            <person name="Lavrichenko K."/>
            <person name="Devanna P."/>
            <person name="Winkler S."/>
            <person name="Jermiin L.S."/>
            <person name="Skirmuntt E.C."/>
            <person name="Katzourakis A."/>
            <person name="Burkitt-Gray L."/>
            <person name="Ray D.A."/>
            <person name="Sullivan K.A.M."/>
            <person name="Roscito J.G."/>
            <person name="Kirilenko B.M."/>
            <person name="Davalos L.M."/>
            <person name="Corthals A.P."/>
            <person name="Power M.L."/>
            <person name="Jones G."/>
            <person name="Ransome R.D."/>
            <person name="Dechmann D.K.N."/>
            <person name="Locatelli A.G."/>
            <person name="Puechmaille S.J."/>
            <person name="Fedrigo O."/>
            <person name="Jarvis E.D."/>
            <person name="Hiller M."/>
            <person name="Vernes S.C."/>
            <person name="Myers E.W."/>
            <person name="Teeling E.C."/>
        </authorList>
    </citation>
    <scope>NUCLEOTIDE SEQUENCE [LARGE SCALE GENOMIC DNA]</scope>
    <source>
        <strain evidence="2">MRouAeg1</strain>
        <tissue evidence="2">Muscle</tissue>
    </source>
</reference>
<organism evidence="2 3">
    <name type="scientific">Rousettus aegyptiacus</name>
    <name type="common">Egyptian fruit bat</name>
    <name type="synonym">Pteropus aegyptiacus</name>
    <dbReference type="NCBI Taxonomy" id="9407"/>
    <lineage>
        <taxon>Eukaryota</taxon>
        <taxon>Metazoa</taxon>
        <taxon>Chordata</taxon>
        <taxon>Craniata</taxon>
        <taxon>Vertebrata</taxon>
        <taxon>Euteleostomi</taxon>
        <taxon>Mammalia</taxon>
        <taxon>Eutheria</taxon>
        <taxon>Laurasiatheria</taxon>
        <taxon>Chiroptera</taxon>
        <taxon>Yinpterochiroptera</taxon>
        <taxon>Pteropodoidea</taxon>
        <taxon>Pteropodidae</taxon>
        <taxon>Rousettinae</taxon>
        <taxon>Rousettus</taxon>
    </lineage>
</organism>
<sequence>MKRWWLTQRSVLPDWAAVLLGGEQVKMLVVTRSTCSTLPSDRRLLPPLGDGCPSTLWESGLTKRVGGGSRRKGAPPKGLDTRAQAQGPPNLDSEARVALQQEVTECGPGAANGTETHLRPGG</sequence>
<keyword evidence="3" id="KW-1185">Reference proteome</keyword>
<evidence type="ECO:0000256" key="1">
    <source>
        <dbReference type="SAM" id="MobiDB-lite"/>
    </source>
</evidence>
<protein>
    <submittedName>
        <fullName evidence="2">Uncharacterized protein</fullName>
    </submittedName>
</protein>